<name>A0A173G981_9HYPO</name>
<dbReference type="InterPro" id="IPR012951">
    <property type="entry name" value="BBE"/>
</dbReference>
<protein>
    <recommendedName>
        <fullName evidence="7">FAD-binding PCMH-type domain-containing protein</fullName>
    </recommendedName>
</protein>
<evidence type="ECO:0000256" key="3">
    <source>
        <dbReference type="ARBA" id="ARBA00022630"/>
    </source>
</evidence>
<sequence length="515" mass="56348">MLAINIRSWPLLVSCLALADAFATPPRSGNEPRADQDIKALLTDGTVRWSSGAILSFPPSSVFEQSTERWTSYSAPTYSAALRPGNEQDISQAVRIARAARIPFLTRGAGHGYAISLHDFKDGLSLDLSQWKSIKIDAKAQTMTIGPGVISGEVFEPLNRAGFYIQTGSCSCPSLIGVTLGGGIGRLMGELGLLSDALESVRIVASDGRIMTVSATSHPDLWWGIRGAGANFGVIVSATYKIHPLKDNGKVLLADFYLPPERSQEYFDLMESHYSDMPGNLAQIIVVHWNSTTNSVQIGGDWVYYGPEAEGRKLLAPVFALNITSSSSVIPWNTIPARAGGGFDAFLCQRNSPRSLFSLNQKKYSASGWQAASEKMAAFLNENPEARDSTYVIEMFPNQATAAFGDGSSAWPWRDAKGYMFVSPLPILVTVNVVWNTGNSALERTANTLGVQMRADLARTTGYDKPVVFVNYARGDEPIENIYRKDKLPRLVELKRKYDPANIFAYYHPIPLKYP</sequence>
<dbReference type="GO" id="GO:0016491">
    <property type="term" value="F:oxidoreductase activity"/>
    <property type="evidence" value="ECO:0007669"/>
    <property type="project" value="UniProtKB-KW"/>
</dbReference>
<feature type="chain" id="PRO_5008006410" description="FAD-binding PCMH-type domain-containing protein" evidence="6">
    <location>
        <begin position="22"/>
        <end position="515"/>
    </location>
</feature>
<feature type="signal peptide" evidence="6">
    <location>
        <begin position="1"/>
        <end position="21"/>
    </location>
</feature>
<proteinExistence type="inferred from homology"/>
<dbReference type="AlphaFoldDB" id="A0A173G981"/>
<dbReference type="InterPro" id="IPR036318">
    <property type="entry name" value="FAD-bd_PCMH-like_sf"/>
</dbReference>
<keyword evidence="4" id="KW-0274">FAD</keyword>
<dbReference type="PANTHER" id="PTHR42973">
    <property type="entry name" value="BINDING OXIDOREDUCTASE, PUTATIVE (AFU_ORTHOLOGUE AFUA_1G17690)-RELATED"/>
    <property type="match status" value="1"/>
</dbReference>
<dbReference type="EMBL" id="KU202382">
    <property type="protein sequence ID" value="ANH22767.1"/>
    <property type="molecule type" value="Genomic_DNA"/>
</dbReference>
<dbReference type="PANTHER" id="PTHR42973:SF9">
    <property type="entry name" value="FAD-BINDING PCMH-TYPE DOMAIN-CONTAINING PROTEIN-RELATED"/>
    <property type="match status" value="1"/>
</dbReference>
<keyword evidence="3" id="KW-0285">Flavoprotein</keyword>
<dbReference type="Pfam" id="PF08031">
    <property type="entry name" value="BBE"/>
    <property type="match status" value="1"/>
</dbReference>
<keyword evidence="6" id="KW-0732">Signal</keyword>
<dbReference type="GO" id="GO:0071949">
    <property type="term" value="F:FAD binding"/>
    <property type="evidence" value="ECO:0007669"/>
    <property type="project" value="InterPro"/>
</dbReference>
<dbReference type="Gene3D" id="3.30.465.10">
    <property type="match status" value="1"/>
</dbReference>
<evidence type="ECO:0000313" key="8">
    <source>
        <dbReference type="EMBL" id="ANH22767.1"/>
    </source>
</evidence>
<keyword evidence="5" id="KW-0560">Oxidoreductase</keyword>
<comment type="cofactor">
    <cofactor evidence="1">
        <name>FAD</name>
        <dbReference type="ChEBI" id="CHEBI:57692"/>
    </cofactor>
</comment>
<evidence type="ECO:0000256" key="4">
    <source>
        <dbReference type="ARBA" id="ARBA00022827"/>
    </source>
</evidence>
<feature type="non-terminal residue" evidence="8">
    <location>
        <position position="515"/>
    </location>
</feature>
<evidence type="ECO:0000259" key="7">
    <source>
        <dbReference type="PROSITE" id="PS51387"/>
    </source>
</evidence>
<dbReference type="Pfam" id="PF01565">
    <property type="entry name" value="FAD_binding_4"/>
    <property type="match status" value="1"/>
</dbReference>
<dbReference type="InterPro" id="IPR016166">
    <property type="entry name" value="FAD-bd_PCMH"/>
</dbReference>
<organism evidence="8">
    <name type="scientific">Hypocrella siamensis</name>
    <dbReference type="NCBI Taxonomy" id="696354"/>
    <lineage>
        <taxon>Eukaryota</taxon>
        <taxon>Fungi</taxon>
        <taxon>Dikarya</taxon>
        <taxon>Ascomycota</taxon>
        <taxon>Pezizomycotina</taxon>
        <taxon>Sordariomycetes</taxon>
        <taxon>Hypocreomycetidae</taxon>
        <taxon>Hypocreales</taxon>
        <taxon>Clavicipitaceae</taxon>
        <taxon>Hypocrella</taxon>
    </lineage>
</organism>
<comment type="similarity">
    <text evidence="2">Belongs to the oxygen-dependent FAD-linked oxidoreductase family.</text>
</comment>
<feature type="domain" description="FAD-binding PCMH-type" evidence="7">
    <location>
        <begin position="73"/>
        <end position="245"/>
    </location>
</feature>
<feature type="non-terminal residue" evidence="8">
    <location>
        <position position="1"/>
    </location>
</feature>
<dbReference type="PROSITE" id="PS51387">
    <property type="entry name" value="FAD_PCMH"/>
    <property type="match status" value="1"/>
</dbReference>
<evidence type="ECO:0000256" key="2">
    <source>
        <dbReference type="ARBA" id="ARBA00005466"/>
    </source>
</evidence>
<dbReference type="Gene3D" id="3.40.462.20">
    <property type="match status" value="1"/>
</dbReference>
<evidence type="ECO:0000256" key="6">
    <source>
        <dbReference type="SAM" id="SignalP"/>
    </source>
</evidence>
<dbReference type="InterPro" id="IPR016169">
    <property type="entry name" value="FAD-bd_PCMH_sub2"/>
</dbReference>
<dbReference type="SUPFAM" id="SSF56176">
    <property type="entry name" value="FAD-binding/transporter-associated domain-like"/>
    <property type="match status" value="1"/>
</dbReference>
<accession>A0A173G981</accession>
<dbReference type="InterPro" id="IPR050416">
    <property type="entry name" value="FAD-linked_Oxidoreductase"/>
</dbReference>
<reference evidence="8" key="1">
    <citation type="journal article" date="2016" name="BMC Genomics">
        <title>Genome sequence and comparative analysis of clavicipitaceous insect-pathogenic fungus Aschersonia badia with Metarhizium spp.</title>
        <authorList>
            <person name="Agrawal Y."/>
            <person name="Narwani T."/>
            <person name="Subramanian S."/>
        </authorList>
    </citation>
    <scope>NUCLEOTIDE SEQUENCE</scope>
    <source>
        <strain evidence="8">MTCC 10142</strain>
    </source>
</reference>
<dbReference type="InterPro" id="IPR006094">
    <property type="entry name" value="Oxid_FAD_bind_N"/>
</dbReference>
<evidence type="ECO:0000256" key="1">
    <source>
        <dbReference type="ARBA" id="ARBA00001974"/>
    </source>
</evidence>
<evidence type="ECO:0000256" key="5">
    <source>
        <dbReference type="ARBA" id="ARBA00023002"/>
    </source>
</evidence>